<gene>
    <name evidence="3" type="ORF">CBR_g24013</name>
</gene>
<dbReference type="InterPro" id="IPR036691">
    <property type="entry name" value="Endo/exonu/phosph_ase_sf"/>
</dbReference>
<dbReference type="SUPFAM" id="SSF56219">
    <property type="entry name" value="DNase I-like"/>
    <property type="match status" value="1"/>
</dbReference>
<comment type="caution">
    <text evidence="3">The sequence shown here is derived from an EMBL/GenBank/DDBJ whole genome shotgun (WGS) entry which is preliminary data.</text>
</comment>
<dbReference type="Pfam" id="PF00078">
    <property type="entry name" value="RVT_1"/>
    <property type="match status" value="1"/>
</dbReference>
<sequence length="1160" mass="134275">MTKFFQGRVLDYFLDTQGRWAWVWVEVEGERLLVSMVYAPQETTQKKWFWRDLPTNVPDTLNTMMMGDFNTVVQPGLDSPQAGPPRSDAEALRLMMAKMAMEDAFRETWPEEKGFTWIGPGPGRRSRLDMAWVQGDLLHKLLRVVALPVAVSDHKLLLTEFLLPTLVETRAQPPMVPHWMFRDQLHMRLAKQHWEYWAGLRTDGVSATQHFQQGLLEFRRVMLARAKATRQAHLRTGEEYISKMEELGTEPGEGEEEDWWVQWMTVKEQWAEWERQDAERWGLLTKARWARLKERMTAAFFGQGRSKRGVDLIKVLRQPFREDEPEAESTPELLRYVQEFYMDLYTETEQEGEREQRETTCERIWDQCRTTLTQSQRLRLEEEILIPEIERALTDRPRNKAAGPDGMPMDHLQVVGQLIGPLLQEICNSFFRDRQGFPLGFGEADIILLHKKGDSTEIRNWRPVSLLSAPYKLYAKVLANRLTEVLPDLVHPTQTGFVLARQILTNAVMVREVLRRAEESDPPLAVLLLDFEKAYDRVRWGFLLRGMEKRGIGPRFRLAVKDLLGSATATVQINGFRSQLMRVTRSVRQGCPLSPALYILYVEHLHDMLRGDVRIRGLRLPDCRELKSNSFADDTAAFVECSERSVRAVREQVHNFETHAGAKVNWPKSVVMLHEGRGAEYFEDMRMVQGQENTTYLGVLLPAALTSGEQMENLLIEALTRMNRWAGISDVGLLGRVLVANNAVSSTLWYVAPGDRGAFGRQWLNCGVHRVADLWDVERGEWRGDAEMERVLRHQPDRKTRLTRLRQAVPEDWRLILRRNRRVKGEWIALTTEDPPSTLFRVMAQEQEEWFWAEGWEVLQTGTALGRTMIRCVQRDGRIHRNNMRFVAVVRDKKQRKGDSFRPFKISQHPLQIPWDPSMWEWRATNSQRCPMPAHQITTKVIYRSLNVPTDMADEMRERWKKKGWLEQPLVGKWTQQSWEKACALLTMLPDQKQAGGLWLSLQMAVPTYQWMAEYSSATDKDCKAWFRSRQTCRGTKMGTGDSSRRRGISTRMCCGWGGGWDNGDGLRDLVTGGEGREVYRGFTDKGRERGGGGEKERWGRKESDTGEEGGRHDPGSGGLPGKECYRNGDIRNCICEFDEGRRRRQWLTRRRVAAELRTM</sequence>
<feature type="compositionally biased region" description="Basic and acidic residues" evidence="1">
    <location>
        <begin position="1082"/>
        <end position="1115"/>
    </location>
</feature>
<dbReference type="PROSITE" id="PS50878">
    <property type="entry name" value="RT_POL"/>
    <property type="match status" value="1"/>
</dbReference>
<dbReference type="EMBL" id="BFEA01000271">
    <property type="protein sequence ID" value="GBG77566.1"/>
    <property type="molecule type" value="Genomic_DNA"/>
</dbReference>
<proteinExistence type="predicted"/>
<evidence type="ECO:0000256" key="1">
    <source>
        <dbReference type="SAM" id="MobiDB-lite"/>
    </source>
</evidence>
<feature type="region of interest" description="Disordered" evidence="1">
    <location>
        <begin position="1082"/>
        <end position="1122"/>
    </location>
</feature>
<dbReference type="OrthoDB" id="3264871at2759"/>
<accession>A0A388L5J1</accession>
<name>A0A388L5J1_CHABU</name>
<dbReference type="PANTHER" id="PTHR19446">
    <property type="entry name" value="REVERSE TRANSCRIPTASES"/>
    <property type="match status" value="1"/>
</dbReference>
<dbReference type="Proteomes" id="UP000265515">
    <property type="component" value="Unassembled WGS sequence"/>
</dbReference>
<dbReference type="Gramene" id="GBG77566">
    <property type="protein sequence ID" value="GBG77566"/>
    <property type="gene ID" value="CBR_g24013"/>
</dbReference>
<dbReference type="STRING" id="69332.A0A388L5J1"/>
<evidence type="ECO:0000313" key="3">
    <source>
        <dbReference type="EMBL" id="GBG77566.1"/>
    </source>
</evidence>
<protein>
    <recommendedName>
        <fullName evidence="2">Reverse transcriptase domain-containing protein</fullName>
    </recommendedName>
</protein>
<feature type="domain" description="Reverse transcriptase" evidence="2">
    <location>
        <begin position="430"/>
        <end position="701"/>
    </location>
</feature>
<reference evidence="3 4" key="1">
    <citation type="journal article" date="2018" name="Cell">
        <title>The Chara Genome: Secondary Complexity and Implications for Plant Terrestrialization.</title>
        <authorList>
            <person name="Nishiyama T."/>
            <person name="Sakayama H."/>
            <person name="Vries J.D."/>
            <person name="Buschmann H."/>
            <person name="Saint-Marcoux D."/>
            <person name="Ullrich K.K."/>
            <person name="Haas F.B."/>
            <person name="Vanderstraeten L."/>
            <person name="Becker D."/>
            <person name="Lang D."/>
            <person name="Vosolsobe S."/>
            <person name="Rombauts S."/>
            <person name="Wilhelmsson P.K.I."/>
            <person name="Janitza P."/>
            <person name="Kern R."/>
            <person name="Heyl A."/>
            <person name="Rumpler F."/>
            <person name="Villalobos L.I.A.C."/>
            <person name="Clay J.M."/>
            <person name="Skokan R."/>
            <person name="Toyoda A."/>
            <person name="Suzuki Y."/>
            <person name="Kagoshima H."/>
            <person name="Schijlen E."/>
            <person name="Tajeshwar N."/>
            <person name="Catarino B."/>
            <person name="Hetherington A.J."/>
            <person name="Saltykova A."/>
            <person name="Bonnot C."/>
            <person name="Breuninger H."/>
            <person name="Symeonidi A."/>
            <person name="Radhakrishnan G.V."/>
            <person name="Van Nieuwerburgh F."/>
            <person name="Deforce D."/>
            <person name="Chang C."/>
            <person name="Karol K.G."/>
            <person name="Hedrich R."/>
            <person name="Ulvskov P."/>
            <person name="Glockner G."/>
            <person name="Delwiche C.F."/>
            <person name="Petrasek J."/>
            <person name="Van de Peer Y."/>
            <person name="Friml J."/>
            <person name="Beilby M."/>
            <person name="Dolan L."/>
            <person name="Kohara Y."/>
            <person name="Sugano S."/>
            <person name="Fujiyama A."/>
            <person name="Delaux P.-M."/>
            <person name="Quint M."/>
            <person name="TheiBen G."/>
            <person name="Hagemann M."/>
            <person name="Harholt J."/>
            <person name="Dunand C."/>
            <person name="Zachgo S."/>
            <person name="Langdale J."/>
            <person name="Maumus F."/>
            <person name="Straeten D.V.D."/>
            <person name="Gould S.B."/>
            <person name="Rensing S.A."/>
        </authorList>
    </citation>
    <scope>NUCLEOTIDE SEQUENCE [LARGE SCALE GENOMIC DNA]</scope>
    <source>
        <strain evidence="3 4">S276</strain>
    </source>
</reference>
<dbReference type="InterPro" id="IPR000477">
    <property type="entry name" value="RT_dom"/>
</dbReference>
<evidence type="ECO:0000259" key="2">
    <source>
        <dbReference type="PROSITE" id="PS50878"/>
    </source>
</evidence>
<dbReference type="AlphaFoldDB" id="A0A388L5J1"/>
<evidence type="ECO:0000313" key="4">
    <source>
        <dbReference type="Proteomes" id="UP000265515"/>
    </source>
</evidence>
<dbReference type="CDD" id="cd01650">
    <property type="entry name" value="RT_nLTR_like"/>
    <property type="match status" value="1"/>
</dbReference>
<organism evidence="3 4">
    <name type="scientific">Chara braunii</name>
    <name type="common">Braun's stonewort</name>
    <dbReference type="NCBI Taxonomy" id="69332"/>
    <lineage>
        <taxon>Eukaryota</taxon>
        <taxon>Viridiplantae</taxon>
        <taxon>Streptophyta</taxon>
        <taxon>Charophyceae</taxon>
        <taxon>Charales</taxon>
        <taxon>Characeae</taxon>
        <taxon>Chara</taxon>
    </lineage>
</organism>
<dbReference type="Gene3D" id="3.60.10.10">
    <property type="entry name" value="Endonuclease/exonuclease/phosphatase"/>
    <property type="match status" value="1"/>
</dbReference>
<keyword evidence="4" id="KW-1185">Reference proteome</keyword>